<evidence type="ECO:0000313" key="2">
    <source>
        <dbReference type="EMBL" id="BCJ34072.1"/>
    </source>
</evidence>
<dbReference type="Gene3D" id="3.40.50.720">
    <property type="entry name" value="NAD(P)-binding Rossmann-like Domain"/>
    <property type="match status" value="1"/>
</dbReference>
<protein>
    <submittedName>
        <fullName evidence="2">Reductase</fullName>
    </submittedName>
</protein>
<sequence length="331" mass="35236">MRTLVLGGTAMLSRAVAEAARDAGHDVVCLARGKTGEPPEGVRFVRADRSRPGAYDGLDGEFDAVIDVARRPSEVRSALATLADRAGHWTFVSTCNVYADDATPGQVADTAPLVAPAPADVDESDPENYGRCKRACELAVVEAMGADRAFLCRAGLLVGPRDAMVRFGYWPSRLARGGEVLAPGDPNRPVQCIDARDLADWIVRAGADGLAGAYDGTGPTMPMSEFLAEIAAGVGTSPELTWVAQDFLVEHGVNPWAGERSLPLWLPLPEYGGFLTRDVTRSLAAGLRTRGLAETARDTLAWTRDAWRPGERDGGISAEDEAALLAAWHAR</sequence>
<dbReference type="Proteomes" id="UP000611640">
    <property type="component" value="Chromosome"/>
</dbReference>
<proteinExistence type="predicted"/>
<dbReference type="AlphaFoldDB" id="A0A7R7HVE0"/>
<evidence type="ECO:0000313" key="3">
    <source>
        <dbReference type="Proteomes" id="UP000611640"/>
    </source>
</evidence>
<reference evidence="2 3" key="1">
    <citation type="submission" date="2020-08" db="EMBL/GenBank/DDBJ databases">
        <title>Whole genome shotgun sequence of Actinocatenispora thailandica NBRC 105041.</title>
        <authorList>
            <person name="Komaki H."/>
            <person name="Tamura T."/>
        </authorList>
    </citation>
    <scope>NUCLEOTIDE SEQUENCE [LARGE SCALE GENOMIC DNA]</scope>
    <source>
        <strain evidence="2 3">NBRC 105041</strain>
    </source>
</reference>
<dbReference type="Pfam" id="PF01370">
    <property type="entry name" value="Epimerase"/>
    <property type="match status" value="1"/>
</dbReference>
<evidence type="ECO:0000259" key="1">
    <source>
        <dbReference type="Pfam" id="PF01370"/>
    </source>
</evidence>
<dbReference type="EMBL" id="AP023355">
    <property type="protein sequence ID" value="BCJ34072.1"/>
    <property type="molecule type" value="Genomic_DNA"/>
</dbReference>
<keyword evidence="3" id="KW-1185">Reference proteome</keyword>
<feature type="domain" description="NAD-dependent epimerase/dehydratase" evidence="1">
    <location>
        <begin position="4"/>
        <end position="207"/>
    </location>
</feature>
<dbReference type="SUPFAM" id="SSF51735">
    <property type="entry name" value="NAD(P)-binding Rossmann-fold domains"/>
    <property type="match status" value="1"/>
</dbReference>
<gene>
    <name evidence="2" type="ORF">Athai_15750</name>
</gene>
<dbReference type="KEGG" id="atl:Athai_15750"/>
<dbReference type="RefSeq" id="WP_203960850.1">
    <property type="nucleotide sequence ID" value="NZ_AP023355.1"/>
</dbReference>
<dbReference type="InterPro" id="IPR036291">
    <property type="entry name" value="NAD(P)-bd_dom_sf"/>
</dbReference>
<organism evidence="2 3">
    <name type="scientific">Actinocatenispora thailandica</name>
    <dbReference type="NCBI Taxonomy" id="227318"/>
    <lineage>
        <taxon>Bacteria</taxon>
        <taxon>Bacillati</taxon>
        <taxon>Actinomycetota</taxon>
        <taxon>Actinomycetes</taxon>
        <taxon>Micromonosporales</taxon>
        <taxon>Micromonosporaceae</taxon>
        <taxon>Actinocatenispora</taxon>
    </lineage>
</organism>
<dbReference type="InterPro" id="IPR001509">
    <property type="entry name" value="Epimerase_deHydtase"/>
</dbReference>
<accession>A0A7R7HVE0</accession>
<name>A0A7R7HVE0_9ACTN</name>